<feature type="transmembrane region" description="Helical" evidence="1">
    <location>
        <begin position="6"/>
        <end position="24"/>
    </location>
</feature>
<protein>
    <submittedName>
        <fullName evidence="2">Uncharacterized protein</fullName>
    </submittedName>
</protein>
<name>A0A6C0BVF1_9ZZZZ</name>
<dbReference type="EMBL" id="MN739253">
    <property type="protein sequence ID" value="QHS95544.1"/>
    <property type="molecule type" value="Genomic_DNA"/>
</dbReference>
<evidence type="ECO:0000313" key="2">
    <source>
        <dbReference type="EMBL" id="QHS95544.1"/>
    </source>
</evidence>
<evidence type="ECO:0000256" key="1">
    <source>
        <dbReference type="SAM" id="Phobius"/>
    </source>
</evidence>
<sequence>MRFIDVPTFIVAFAIGLFFVYVSAPKKQTIFVYPTPDNHKDIIYKDRAGMCFSFKPVETEEPADKGLLGIFPVQSINKGLVDQQ</sequence>
<accession>A0A6C0BVF1</accession>
<reference evidence="2" key="1">
    <citation type="journal article" date="2020" name="Nature">
        <title>Giant virus diversity and host interactions through global metagenomics.</title>
        <authorList>
            <person name="Schulz F."/>
            <person name="Roux S."/>
            <person name="Paez-Espino D."/>
            <person name="Jungbluth S."/>
            <person name="Walsh D.A."/>
            <person name="Denef V.J."/>
            <person name="McMahon K.D."/>
            <person name="Konstantinidis K.T."/>
            <person name="Eloe-Fadrosh E.A."/>
            <person name="Kyrpides N.C."/>
            <person name="Woyke T."/>
        </authorList>
    </citation>
    <scope>NUCLEOTIDE SEQUENCE</scope>
    <source>
        <strain evidence="2">GVMAG-M-3300018868-6</strain>
    </source>
</reference>
<keyword evidence="1" id="KW-0812">Transmembrane</keyword>
<keyword evidence="1" id="KW-0472">Membrane</keyword>
<keyword evidence="1" id="KW-1133">Transmembrane helix</keyword>
<dbReference type="AlphaFoldDB" id="A0A6C0BVF1"/>
<organism evidence="2">
    <name type="scientific">viral metagenome</name>
    <dbReference type="NCBI Taxonomy" id="1070528"/>
    <lineage>
        <taxon>unclassified sequences</taxon>
        <taxon>metagenomes</taxon>
        <taxon>organismal metagenomes</taxon>
    </lineage>
</organism>
<proteinExistence type="predicted"/>